<dbReference type="GeneID" id="9677382"/>
<keyword evidence="3" id="KW-1185">Reference proteome</keyword>
<feature type="compositionally biased region" description="Basic and acidic residues" evidence="1">
    <location>
        <begin position="31"/>
        <end position="46"/>
    </location>
</feature>
<dbReference type="RefSeq" id="XP_003049807.1">
    <property type="nucleotide sequence ID" value="XM_003049761.1"/>
</dbReference>
<sequence length="498" mass="56952">MSDPQGSKATEIECEGGSAASCQTPTNDQGPDNHEAPVEKLPDRVEQPDNAYLVKMPSEIILSVTEHMDRQSLKSLALTSFGLHITVRAEFYRSSNYETFRLALEAGDFATIERCDEHNAAPADATWVVERILTYRGDHTSSCFDFRPIDSLMLAFERDKMTPSQCYAMLWWLVEKDSDMATACIPIFYWIAGNMGNEFQFAKTMKHIPHSFLRAFAVETDRAKLAGAAISICFLSERDFNFPREILVQGNAEGYGHKCRSRESLSEFAPLRFDDKSPMERMMRSACPPMVLEAFLKRLQRQGATLTSPLERCPESLRCTQPLISLTRLPPDQCMSPDVEDTLMTKYSNLVVGLYNDLLDPLIWRPAYNGEIGDIWERKLKLLDTYQGIDEIEKRHLLSILAVLRKIEDNSWIRRDEEACLRELLSALPDSRDESEILKVNEEGDPADRVHRFSFKRFHNPMDLWRNRDKSSHLSCHLYCLFPTRVEMLAYTTTSSVS</sequence>
<accession>C7YW13</accession>
<dbReference type="Proteomes" id="UP000005206">
    <property type="component" value="Chromosome 1"/>
</dbReference>
<dbReference type="AlphaFoldDB" id="C7YW13"/>
<dbReference type="HOGENOM" id="CLU_547560_0_0_1"/>
<evidence type="ECO:0000313" key="3">
    <source>
        <dbReference type="Proteomes" id="UP000005206"/>
    </source>
</evidence>
<dbReference type="eggNOG" id="ENOG502RJ8S">
    <property type="taxonomic scope" value="Eukaryota"/>
</dbReference>
<dbReference type="OMA" id="AYEDYRI"/>
<evidence type="ECO:0000256" key="1">
    <source>
        <dbReference type="SAM" id="MobiDB-lite"/>
    </source>
</evidence>
<dbReference type="OrthoDB" id="4982047at2759"/>
<organism evidence="2 3">
    <name type="scientific">Fusarium vanettenii (strain ATCC MYA-4622 / CBS 123669 / FGSC 9596 / NRRL 45880 / 77-13-4)</name>
    <name type="common">Fusarium solani subsp. pisi</name>
    <dbReference type="NCBI Taxonomy" id="660122"/>
    <lineage>
        <taxon>Eukaryota</taxon>
        <taxon>Fungi</taxon>
        <taxon>Dikarya</taxon>
        <taxon>Ascomycota</taxon>
        <taxon>Pezizomycotina</taxon>
        <taxon>Sordariomycetes</taxon>
        <taxon>Hypocreomycetidae</taxon>
        <taxon>Hypocreales</taxon>
        <taxon>Nectriaceae</taxon>
        <taxon>Fusarium</taxon>
        <taxon>Fusarium solani species complex</taxon>
        <taxon>Fusarium vanettenii</taxon>
    </lineage>
</organism>
<dbReference type="InParanoid" id="C7YW13"/>
<protein>
    <submittedName>
        <fullName evidence="2">Uncharacterized protein</fullName>
    </submittedName>
</protein>
<name>C7YW13_FUSV7</name>
<feature type="compositionally biased region" description="Polar residues" evidence="1">
    <location>
        <begin position="20"/>
        <end position="30"/>
    </location>
</feature>
<reference evidence="2 3" key="1">
    <citation type="journal article" date="2009" name="PLoS Genet.">
        <title>The genome of Nectria haematococca: contribution of supernumerary chromosomes to gene expansion.</title>
        <authorList>
            <person name="Coleman J.J."/>
            <person name="Rounsley S.D."/>
            <person name="Rodriguez-Carres M."/>
            <person name="Kuo A."/>
            <person name="Wasmann C.C."/>
            <person name="Grimwood J."/>
            <person name="Schmutz J."/>
            <person name="Taga M."/>
            <person name="White G.J."/>
            <person name="Zhou S."/>
            <person name="Schwartz D.C."/>
            <person name="Freitag M."/>
            <person name="Ma L.J."/>
            <person name="Danchin E.G."/>
            <person name="Henrissat B."/>
            <person name="Coutinho P.M."/>
            <person name="Nelson D.R."/>
            <person name="Straney D."/>
            <person name="Napoli C.A."/>
            <person name="Barker B.M."/>
            <person name="Gribskov M."/>
            <person name="Rep M."/>
            <person name="Kroken S."/>
            <person name="Molnar I."/>
            <person name="Rensing C."/>
            <person name="Kennell J.C."/>
            <person name="Zamora J."/>
            <person name="Farman M.L."/>
            <person name="Selker E.U."/>
            <person name="Salamov A."/>
            <person name="Shapiro H."/>
            <person name="Pangilinan J."/>
            <person name="Lindquist E."/>
            <person name="Lamers C."/>
            <person name="Grigoriev I.V."/>
            <person name="Geiser D.M."/>
            <person name="Covert S.F."/>
            <person name="Temporini E."/>
            <person name="Vanetten H.D."/>
        </authorList>
    </citation>
    <scope>NUCLEOTIDE SEQUENCE [LARGE SCALE GENOMIC DNA]</scope>
    <source>
        <strain evidence="3">ATCC MYA-4622 / CBS 123669 / FGSC 9596 / NRRL 45880 / 77-13-4</strain>
    </source>
</reference>
<proteinExistence type="predicted"/>
<dbReference type="KEGG" id="nhe:NECHADRAFT_74146"/>
<feature type="region of interest" description="Disordered" evidence="1">
    <location>
        <begin position="1"/>
        <end position="46"/>
    </location>
</feature>
<evidence type="ECO:0000313" key="2">
    <source>
        <dbReference type="EMBL" id="EEU44094.1"/>
    </source>
</evidence>
<dbReference type="VEuPathDB" id="FungiDB:NECHADRAFT_74146"/>
<dbReference type="EMBL" id="GG698901">
    <property type="protein sequence ID" value="EEU44094.1"/>
    <property type="molecule type" value="Genomic_DNA"/>
</dbReference>
<gene>
    <name evidence="2" type="ORF">NECHADRAFT_74146</name>
</gene>